<reference evidence="1 2" key="1">
    <citation type="journal article" date="2011" name="Science">
        <title>The ecoresponsive genome of Daphnia pulex.</title>
        <authorList>
            <person name="Colbourne J.K."/>
            <person name="Pfrender M.E."/>
            <person name="Gilbert D."/>
            <person name="Thomas W.K."/>
            <person name="Tucker A."/>
            <person name="Oakley T.H."/>
            <person name="Tokishita S."/>
            <person name="Aerts A."/>
            <person name="Arnold G.J."/>
            <person name="Basu M.K."/>
            <person name="Bauer D.J."/>
            <person name="Caceres C.E."/>
            <person name="Carmel L."/>
            <person name="Casola C."/>
            <person name="Choi J.H."/>
            <person name="Detter J.C."/>
            <person name="Dong Q."/>
            <person name="Dusheyko S."/>
            <person name="Eads B.D."/>
            <person name="Frohlich T."/>
            <person name="Geiler-Samerotte K.A."/>
            <person name="Gerlach D."/>
            <person name="Hatcher P."/>
            <person name="Jogdeo S."/>
            <person name="Krijgsveld J."/>
            <person name="Kriventseva E.V."/>
            <person name="Kultz D."/>
            <person name="Laforsch C."/>
            <person name="Lindquist E."/>
            <person name="Lopez J."/>
            <person name="Manak J.R."/>
            <person name="Muller J."/>
            <person name="Pangilinan J."/>
            <person name="Patwardhan R.P."/>
            <person name="Pitluck S."/>
            <person name="Pritham E.J."/>
            <person name="Rechtsteiner A."/>
            <person name="Rho M."/>
            <person name="Rogozin I.B."/>
            <person name="Sakarya O."/>
            <person name="Salamov A."/>
            <person name="Schaack S."/>
            <person name="Shapiro H."/>
            <person name="Shiga Y."/>
            <person name="Skalitzky C."/>
            <person name="Smith Z."/>
            <person name="Souvorov A."/>
            <person name="Sung W."/>
            <person name="Tang Z."/>
            <person name="Tsuchiya D."/>
            <person name="Tu H."/>
            <person name="Vos H."/>
            <person name="Wang M."/>
            <person name="Wolf Y.I."/>
            <person name="Yamagata H."/>
            <person name="Yamada T."/>
            <person name="Ye Y."/>
            <person name="Shaw J.R."/>
            <person name="Andrews J."/>
            <person name="Crease T.J."/>
            <person name="Tang H."/>
            <person name="Lucas S.M."/>
            <person name="Robertson H.M."/>
            <person name="Bork P."/>
            <person name="Koonin E.V."/>
            <person name="Zdobnov E.M."/>
            <person name="Grigoriev I.V."/>
            <person name="Lynch M."/>
            <person name="Boore J.L."/>
        </authorList>
    </citation>
    <scope>NUCLEOTIDE SEQUENCE [LARGE SCALE GENOMIC DNA]</scope>
</reference>
<dbReference type="HOGENOM" id="CLU_2374895_0_0_1"/>
<gene>
    <name evidence="1" type="ORF">DAPPUDRAFT_333331</name>
</gene>
<protein>
    <submittedName>
        <fullName evidence="1">Uncharacterized protein</fullName>
    </submittedName>
</protein>
<dbReference type="KEGG" id="dpx:DAPPUDRAFT_333331"/>
<keyword evidence="2" id="KW-1185">Reference proteome</keyword>
<dbReference type="Proteomes" id="UP000000305">
    <property type="component" value="Unassembled WGS sequence"/>
</dbReference>
<dbReference type="InParanoid" id="E9HSJ9"/>
<organism evidence="1 2">
    <name type="scientific">Daphnia pulex</name>
    <name type="common">Water flea</name>
    <dbReference type="NCBI Taxonomy" id="6669"/>
    <lineage>
        <taxon>Eukaryota</taxon>
        <taxon>Metazoa</taxon>
        <taxon>Ecdysozoa</taxon>
        <taxon>Arthropoda</taxon>
        <taxon>Crustacea</taxon>
        <taxon>Branchiopoda</taxon>
        <taxon>Diplostraca</taxon>
        <taxon>Cladocera</taxon>
        <taxon>Anomopoda</taxon>
        <taxon>Daphniidae</taxon>
        <taxon>Daphnia</taxon>
    </lineage>
</organism>
<name>E9HSJ9_DAPPU</name>
<sequence length="95" mass="10684">MGHKQLNINGEWPLKVKVAPIGVRNPDPSNVKNCYWSPLSDRTVMCKTRDVEHTVELERVLKEHYNNVHFGKMADALGGSGQVAEEIMDSRSPLI</sequence>
<proteinExistence type="predicted"/>
<dbReference type="AlphaFoldDB" id="E9HSJ9"/>
<evidence type="ECO:0000313" key="1">
    <source>
        <dbReference type="EMBL" id="EFX65286.1"/>
    </source>
</evidence>
<evidence type="ECO:0000313" key="2">
    <source>
        <dbReference type="Proteomes" id="UP000000305"/>
    </source>
</evidence>
<accession>E9HSJ9</accession>
<dbReference type="EMBL" id="GL732753">
    <property type="protein sequence ID" value="EFX65286.1"/>
    <property type="molecule type" value="Genomic_DNA"/>
</dbReference>